<feature type="transmembrane region" description="Helical" evidence="1">
    <location>
        <begin position="92"/>
        <end position="110"/>
    </location>
</feature>
<feature type="domain" description="Heparan-alpha-glucosaminide N-acetyltransferase catalytic" evidence="2">
    <location>
        <begin position="16"/>
        <end position="243"/>
    </location>
</feature>
<evidence type="ECO:0000256" key="1">
    <source>
        <dbReference type="SAM" id="Phobius"/>
    </source>
</evidence>
<dbReference type="Proteomes" id="UP000199205">
    <property type="component" value="Unassembled WGS sequence"/>
</dbReference>
<dbReference type="EMBL" id="FMAF01000005">
    <property type="protein sequence ID" value="SCB27714.1"/>
    <property type="molecule type" value="Genomic_DNA"/>
</dbReference>
<gene>
    <name evidence="3" type="ORF">GA0061101_105362</name>
</gene>
<dbReference type="Pfam" id="PF07786">
    <property type="entry name" value="HGSNAT_cat"/>
    <property type="match status" value="1"/>
</dbReference>
<protein>
    <submittedName>
        <fullName evidence="3">Uncharacterized membrane protein</fullName>
    </submittedName>
</protein>
<keyword evidence="1" id="KW-1133">Transmembrane helix</keyword>
<organism evidence="3 4">
    <name type="scientific">Rhizobium lusitanum</name>
    <dbReference type="NCBI Taxonomy" id="293958"/>
    <lineage>
        <taxon>Bacteria</taxon>
        <taxon>Pseudomonadati</taxon>
        <taxon>Pseudomonadota</taxon>
        <taxon>Alphaproteobacteria</taxon>
        <taxon>Hyphomicrobiales</taxon>
        <taxon>Rhizobiaceae</taxon>
        <taxon>Rhizobium/Agrobacterium group</taxon>
        <taxon>Rhizobium</taxon>
    </lineage>
</organism>
<evidence type="ECO:0000259" key="2">
    <source>
        <dbReference type="Pfam" id="PF07786"/>
    </source>
</evidence>
<feature type="transmembrane region" description="Helical" evidence="1">
    <location>
        <begin position="191"/>
        <end position="214"/>
    </location>
</feature>
<feature type="transmembrane region" description="Helical" evidence="1">
    <location>
        <begin position="58"/>
        <end position="80"/>
    </location>
</feature>
<proteinExistence type="predicted"/>
<keyword evidence="1" id="KW-0472">Membrane</keyword>
<sequence>MVAIAESADAPVKTPRIGILDTARGVALLAMASYHCTWDFEFFGYLDGGTAETGWLKFYARAIASTFLFLAGFSLVLANTPRIRWRSYWRRLGMIVAAAAAISIVTFWFIGAGWIYFGILHSIAAASLIGLLFLRLPAFATLLIAALLAAGIVVDNVIAPFGLHSAAFDTPWLWWVGLSESPQQSNDYVPLFPWLTPFLFGLGVAQVAMSFGWLERLATFGPGRNLIARAGRHSLIFYLVHQPLLFGLVYLLSLVAPAPQQDPAVGYIGQCVASCTRSGTEAMCRSFCQCTLDKLQAQNLFKPLESGAIKADSDERVSRIAIQCTEEAQ</sequence>
<evidence type="ECO:0000313" key="3">
    <source>
        <dbReference type="EMBL" id="SCB27714.1"/>
    </source>
</evidence>
<dbReference type="AlphaFoldDB" id="A0A1C3VJS9"/>
<dbReference type="OrthoDB" id="9807591at2"/>
<keyword evidence="1" id="KW-0812">Transmembrane</keyword>
<feature type="transmembrane region" description="Helical" evidence="1">
    <location>
        <begin position="116"/>
        <end position="134"/>
    </location>
</feature>
<feature type="transmembrane region" description="Helical" evidence="1">
    <location>
        <begin position="141"/>
        <end position="163"/>
    </location>
</feature>
<dbReference type="InterPro" id="IPR012429">
    <property type="entry name" value="HGSNAT_cat"/>
</dbReference>
<name>A0A1C3VJS9_9HYPH</name>
<dbReference type="RefSeq" id="WP_037202264.1">
    <property type="nucleotide sequence ID" value="NZ_FMAF01000005.1"/>
</dbReference>
<evidence type="ECO:0000313" key="4">
    <source>
        <dbReference type="Proteomes" id="UP000199205"/>
    </source>
</evidence>
<reference evidence="3 4" key="1">
    <citation type="submission" date="2016-08" db="EMBL/GenBank/DDBJ databases">
        <authorList>
            <person name="Seilhamer J.J."/>
        </authorList>
    </citation>
    <scope>NUCLEOTIDE SEQUENCE [LARGE SCALE GENOMIC DNA]</scope>
    <source>
        <strain evidence="3 4">P1-7</strain>
    </source>
</reference>
<feature type="transmembrane region" description="Helical" evidence="1">
    <location>
        <begin position="235"/>
        <end position="256"/>
    </location>
</feature>
<accession>A0A1C3VJS9</accession>